<evidence type="ECO:0000259" key="1">
    <source>
        <dbReference type="Pfam" id="PF04233"/>
    </source>
</evidence>
<accession>D1AN79</accession>
<evidence type="ECO:0000313" key="2">
    <source>
        <dbReference type="EMBL" id="ACZ09683.1"/>
    </source>
</evidence>
<feature type="domain" description="Phage head morphogenesis" evidence="1">
    <location>
        <begin position="123"/>
        <end position="221"/>
    </location>
</feature>
<dbReference type="AlphaFoldDB" id="D1AN79"/>
<dbReference type="EMBL" id="CP001739">
    <property type="protein sequence ID" value="ACZ09683.1"/>
    <property type="molecule type" value="Genomic_DNA"/>
</dbReference>
<dbReference type="InterPro" id="IPR006528">
    <property type="entry name" value="Phage_head_morphogenesis_dom"/>
</dbReference>
<reference evidence="3" key="1">
    <citation type="submission" date="2009-09" db="EMBL/GenBank/DDBJ databases">
        <title>The complete chromosome of Sebaldella termitidis ATCC 33386.</title>
        <authorList>
            <consortium name="US DOE Joint Genome Institute (JGI-PGF)"/>
            <person name="Lucas S."/>
            <person name="Copeland A."/>
            <person name="Lapidus A."/>
            <person name="Glavina del Rio T."/>
            <person name="Dalin E."/>
            <person name="Tice H."/>
            <person name="Bruce D."/>
            <person name="Goodwin L."/>
            <person name="Pitluck S."/>
            <person name="Kyrpides N."/>
            <person name="Mavromatis K."/>
            <person name="Ivanova N."/>
            <person name="Mikhailova N."/>
            <person name="Sims D."/>
            <person name="Meincke L."/>
            <person name="Brettin T."/>
            <person name="Detter J.C."/>
            <person name="Han C."/>
            <person name="Larimer F."/>
            <person name="Land M."/>
            <person name="Hauser L."/>
            <person name="Markowitz V."/>
            <person name="Cheng J.F."/>
            <person name="Hugenholtz P."/>
            <person name="Woyke T."/>
            <person name="Wu D."/>
            <person name="Eisen J.A."/>
        </authorList>
    </citation>
    <scope>NUCLEOTIDE SEQUENCE [LARGE SCALE GENOMIC DNA]</scope>
    <source>
        <strain evidence="3">ATCC 33386 / NCTC 11300</strain>
    </source>
</reference>
<dbReference type="STRING" id="526218.Sterm_2839"/>
<dbReference type="HOGENOM" id="CLU_1179551_0_0_0"/>
<dbReference type="KEGG" id="str:Sterm_2839"/>
<reference evidence="2 3" key="2">
    <citation type="journal article" date="2010" name="Stand. Genomic Sci.">
        <title>Complete genome sequence of Sebaldella termitidis type strain (NCTC 11300).</title>
        <authorList>
            <person name="Harmon-Smith M."/>
            <person name="Celia L."/>
            <person name="Chertkov O."/>
            <person name="Lapidus A."/>
            <person name="Copeland A."/>
            <person name="Glavina Del Rio T."/>
            <person name="Nolan M."/>
            <person name="Lucas S."/>
            <person name="Tice H."/>
            <person name="Cheng J.F."/>
            <person name="Han C."/>
            <person name="Detter J.C."/>
            <person name="Bruce D."/>
            <person name="Goodwin L."/>
            <person name="Pitluck S."/>
            <person name="Pati A."/>
            <person name="Liolios K."/>
            <person name="Ivanova N."/>
            <person name="Mavromatis K."/>
            <person name="Mikhailova N."/>
            <person name="Chen A."/>
            <person name="Palaniappan K."/>
            <person name="Land M."/>
            <person name="Hauser L."/>
            <person name="Chang Y.J."/>
            <person name="Jeffries C.D."/>
            <person name="Brettin T."/>
            <person name="Goker M."/>
            <person name="Beck B."/>
            <person name="Bristow J."/>
            <person name="Eisen J.A."/>
            <person name="Markowitz V."/>
            <person name="Hugenholtz P."/>
            <person name="Kyrpides N.C."/>
            <person name="Klenk H.P."/>
            <person name="Chen F."/>
        </authorList>
    </citation>
    <scope>NUCLEOTIDE SEQUENCE [LARGE SCALE GENOMIC DNA]</scope>
    <source>
        <strain evidence="3">ATCC 33386 / NCTC 11300</strain>
    </source>
</reference>
<organism evidence="2 3">
    <name type="scientific">Sebaldella termitidis (strain ATCC 33386 / NCTC 11300)</name>
    <dbReference type="NCBI Taxonomy" id="526218"/>
    <lineage>
        <taxon>Bacteria</taxon>
        <taxon>Fusobacteriati</taxon>
        <taxon>Fusobacteriota</taxon>
        <taxon>Fusobacteriia</taxon>
        <taxon>Fusobacteriales</taxon>
        <taxon>Leptotrichiaceae</taxon>
        <taxon>Sebaldella</taxon>
    </lineage>
</organism>
<dbReference type="eggNOG" id="COG2369">
    <property type="taxonomic scope" value="Bacteria"/>
</dbReference>
<sequence>MEIGIKRERELELQKIYDKELNKLLSYLGKKDINSEDELYKALDEYEYNSKYEDEVGLILLEIMEDIDNEYIKRTKKSKLKKIKQLLTKSKKKNLKKLLLWSTTILLTLSATSNRFKDIAQSLKTKNEVKEIIKVTKQRMKSGNLYHSTLESGNYHTSYNVQVLEELQIDGFIWWTMHDSRVRLDHKYRHGLRFDLYGNCLSDPSISQKLPQEDPGCRCKFKIPDDVIRKAVNMI</sequence>
<dbReference type="RefSeq" id="WP_012862277.1">
    <property type="nucleotide sequence ID" value="NC_013517.1"/>
</dbReference>
<proteinExistence type="predicted"/>
<dbReference type="Pfam" id="PF04233">
    <property type="entry name" value="Phage_Mu_F"/>
    <property type="match status" value="1"/>
</dbReference>
<gene>
    <name evidence="2" type="ordered locus">Sterm_2839</name>
</gene>
<evidence type="ECO:0000313" key="3">
    <source>
        <dbReference type="Proteomes" id="UP000000845"/>
    </source>
</evidence>
<name>D1AN79_SEBTE</name>
<dbReference type="Proteomes" id="UP000000845">
    <property type="component" value="Chromosome"/>
</dbReference>
<protein>
    <recommendedName>
        <fullName evidence="1">Phage head morphogenesis domain-containing protein</fullName>
    </recommendedName>
</protein>
<keyword evidence="3" id="KW-1185">Reference proteome</keyword>